<keyword evidence="3" id="KW-1185">Reference proteome</keyword>
<evidence type="ECO:0000313" key="2">
    <source>
        <dbReference type="EMBL" id="MBA8928066.1"/>
    </source>
</evidence>
<evidence type="ECO:0000259" key="1">
    <source>
        <dbReference type="Pfam" id="PF12697"/>
    </source>
</evidence>
<protein>
    <submittedName>
        <fullName evidence="2">Pimeloyl-ACP methyl ester carboxylesterase</fullName>
    </submittedName>
</protein>
<dbReference type="PANTHER" id="PTHR43194">
    <property type="entry name" value="HYDROLASE ALPHA/BETA FOLD FAMILY"/>
    <property type="match status" value="1"/>
</dbReference>
<dbReference type="SUPFAM" id="SSF53474">
    <property type="entry name" value="alpha/beta-Hydrolases"/>
    <property type="match status" value="1"/>
</dbReference>
<dbReference type="PANTHER" id="PTHR43194:SF2">
    <property type="entry name" value="PEROXISOMAL MEMBRANE PROTEIN LPX1"/>
    <property type="match status" value="1"/>
</dbReference>
<dbReference type="Proteomes" id="UP000517916">
    <property type="component" value="Unassembled WGS sequence"/>
</dbReference>
<dbReference type="RefSeq" id="WP_318296595.1">
    <property type="nucleotide sequence ID" value="NZ_BAAABQ010000030.1"/>
</dbReference>
<accession>A0ABR6BME6</accession>
<gene>
    <name evidence="2" type="ORF">BC739_005283</name>
</gene>
<dbReference type="Gene3D" id="3.40.50.1820">
    <property type="entry name" value="alpha/beta hydrolase"/>
    <property type="match status" value="1"/>
</dbReference>
<dbReference type="Pfam" id="PF12697">
    <property type="entry name" value="Abhydrolase_6"/>
    <property type="match status" value="1"/>
</dbReference>
<reference evidence="2 3" key="1">
    <citation type="submission" date="2020-08" db="EMBL/GenBank/DDBJ databases">
        <title>Genomic Encyclopedia of Archaeal and Bacterial Type Strains, Phase II (KMG-II): from individual species to whole genera.</title>
        <authorList>
            <person name="Goeker M."/>
        </authorList>
    </citation>
    <scope>NUCLEOTIDE SEQUENCE [LARGE SCALE GENOMIC DNA]</scope>
    <source>
        <strain evidence="2 3">DSM 43850</strain>
    </source>
</reference>
<dbReference type="PRINTS" id="PR00111">
    <property type="entry name" value="ABHYDROLASE"/>
</dbReference>
<dbReference type="EMBL" id="JACJID010000004">
    <property type="protein sequence ID" value="MBA8928066.1"/>
    <property type="molecule type" value="Genomic_DNA"/>
</dbReference>
<dbReference type="InterPro" id="IPR050228">
    <property type="entry name" value="Carboxylesterase_BioH"/>
</dbReference>
<evidence type="ECO:0000313" key="3">
    <source>
        <dbReference type="Proteomes" id="UP000517916"/>
    </source>
</evidence>
<name>A0ABR6BME6_9PSEU</name>
<proteinExistence type="predicted"/>
<sequence>MTTLLLHGGAGPRSVAAFGTALQQRHGVRVLTPTHPGFDGTDHPAELDSTRALARHYRDLLDRLDLREVTVIGSSIGGWTAAELALLGTERISRLVLVNAVGIEVEGAPVTDIFGLSMPELAALSYHDPAPFAVEPNEQQRAAMAANRVALGRYAPSMTDPTLRERLRAVCVPTLVVWGESDGIVTAEYGRAYAAAIPGARFELVAGAGHLPQLERPEAMLDLLAVWVS</sequence>
<dbReference type="InterPro" id="IPR029058">
    <property type="entry name" value="AB_hydrolase_fold"/>
</dbReference>
<comment type="caution">
    <text evidence="2">The sequence shown here is derived from an EMBL/GenBank/DDBJ whole genome shotgun (WGS) entry which is preliminary data.</text>
</comment>
<dbReference type="InterPro" id="IPR000073">
    <property type="entry name" value="AB_hydrolase_1"/>
</dbReference>
<feature type="domain" description="AB hydrolase-1" evidence="1">
    <location>
        <begin position="4"/>
        <end position="222"/>
    </location>
</feature>
<organism evidence="2 3">
    <name type="scientific">Kutzneria viridogrisea</name>
    <dbReference type="NCBI Taxonomy" id="47990"/>
    <lineage>
        <taxon>Bacteria</taxon>
        <taxon>Bacillati</taxon>
        <taxon>Actinomycetota</taxon>
        <taxon>Actinomycetes</taxon>
        <taxon>Pseudonocardiales</taxon>
        <taxon>Pseudonocardiaceae</taxon>
        <taxon>Kutzneria</taxon>
    </lineage>
</organism>